<keyword evidence="6" id="KW-1267">Proteomics identification</keyword>
<evidence type="ECO:0000256" key="1">
    <source>
        <dbReference type="SAM" id="MobiDB-lite"/>
    </source>
</evidence>
<reference evidence="4" key="3">
    <citation type="journal article" date="2015" name="Nat. Commun.">
        <title>RFX transcription factors are essential for hearing in mice.</title>
        <authorList>
            <person name="Elkon R."/>
            <person name="Milon B."/>
            <person name="Morrison L."/>
            <person name="Shah M."/>
            <person name="Vijayakumar S."/>
            <person name="Racherla M."/>
            <person name="Leitch C.C."/>
            <person name="Silipino L."/>
            <person name="Hadi S."/>
            <person name="Weiss-Gayet M."/>
            <person name="Barras E."/>
            <person name="Schmid C.D."/>
            <person name="Ait-Lounis A."/>
            <person name="Barnes A."/>
            <person name="Song Y."/>
            <person name="Eisenman D.J."/>
            <person name="Eliyahu E."/>
            <person name="Frolenkov G.I."/>
            <person name="Strome S.E."/>
            <person name="Durand B."/>
            <person name="Zaghloul N.A."/>
            <person name="Jones S.M."/>
            <person name="Reith W."/>
            <person name="Hertzano R."/>
        </authorList>
    </citation>
    <scope>NUCLEOTIDE SEQUENCE</scope>
</reference>
<reference evidence="3" key="2">
    <citation type="journal article" date="2013" name="Nature">
        <title>The zebrafish reference genome sequence and its relationship to the human genome.</title>
        <authorList>
            <consortium name="Genome Reference Consortium Zebrafish"/>
            <person name="Howe K."/>
            <person name="Clark M.D."/>
            <person name="Torroja C.F."/>
            <person name="Torrance J."/>
            <person name="Berthelot C."/>
            <person name="Muffato M."/>
            <person name="Collins J.E."/>
            <person name="Humphray S."/>
            <person name="McLaren K."/>
            <person name="Matthews L."/>
            <person name="McLaren S."/>
            <person name="Sealy I."/>
            <person name="Caccamo M."/>
            <person name="Churcher C."/>
            <person name="Scott C."/>
            <person name="Barrett J.C."/>
            <person name="Koch R."/>
            <person name="Rauch G.J."/>
            <person name="White S."/>
            <person name="Chow W."/>
            <person name="Kilian B."/>
            <person name="Quintais L.T."/>
            <person name="Guerra-Assuncao J.A."/>
            <person name="Zhou Y."/>
            <person name="Gu Y."/>
            <person name="Yen J."/>
            <person name="Vogel J.H."/>
            <person name="Eyre T."/>
            <person name="Redmond S."/>
            <person name="Banerjee R."/>
            <person name="Chi J."/>
            <person name="Fu B."/>
            <person name="Langley E."/>
            <person name="Maguire S.F."/>
            <person name="Laird G.K."/>
            <person name="Lloyd D."/>
            <person name="Kenyon E."/>
            <person name="Donaldson S."/>
            <person name="Sehra H."/>
            <person name="Almeida-King J."/>
            <person name="Loveland J."/>
            <person name="Trevanion S."/>
            <person name="Jones M."/>
            <person name="Quail M."/>
            <person name="Willey D."/>
            <person name="Hunt A."/>
            <person name="Burton J."/>
            <person name="Sims S."/>
            <person name="McLay K."/>
            <person name="Plumb B."/>
            <person name="Davis J."/>
            <person name="Clee C."/>
            <person name="Oliver K."/>
            <person name="Clark R."/>
            <person name="Riddle C."/>
            <person name="Elliot D."/>
            <person name="Eliott D."/>
            <person name="Threadgold G."/>
            <person name="Harden G."/>
            <person name="Ware D."/>
            <person name="Begum S."/>
            <person name="Mortimore B."/>
            <person name="Mortimer B."/>
            <person name="Kerry G."/>
            <person name="Heath P."/>
            <person name="Phillimore B."/>
            <person name="Tracey A."/>
            <person name="Corby N."/>
            <person name="Dunn M."/>
            <person name="Johnson C."/>
            <person name="Wood J."/>
            <person name="Clark S."/>
            <person name="Pelan S."/>
            <person name="Griffiths G."/>
            <person name="Smith M."/>
            <person name="Glithero R."/>
            <person name="Howden P."/>
            <person name="Barker N."/>
            <person name="Lloyd C."/>
            <person name="Stevens C."/>
            <person name="Harley J."/>
            <person name="Holt K."/>
            <person name="Panagiotidis G."/>
            <person name="Lovell J."/>
            <person name="Beasley H."/>
            <person name="Henderson C."/>
            <person name="Gordon D."/>
            <person name="Auger K."/>
            <person name="Wright D."/>
            <person name="Collins J."/>
            <person name="Raisen C."/>
            <person name="Dyer L."/>
            <person name="Leung K."/>
            <person name="Robertson L."/>
            <person name="Ambridge K."/>
            <person name="Leongamornlert D."/>
            <person name="McGuire S."/>
            <person name="Gilderthorp R."/>
            <person name="Griffiths C."/>
            <person name="Manthravadi D."/>
            <person name="Nichol S."/>
            <person name="Barker G."/>
            <person name="Whitehead S."/>
            <person name="Kay M."/>
            <person name="Brown J."/>
            <person name="Murnane C."/>
            <person name="Gray E."/>
            <person name="Humphries M."/>
            <person name="Sycamore N."/>
            <person name="Barker D."/>
            <person name="Saunders D."/>
            <person name="Wallis J."/>
            <person name="Babbage A."/>
            <person name="Hammond S."/>
            <person name="Mashreghi-Mohammadi M."/>
            <person name="Barr L."/>
            <person name="Martin S."/>
            <person name="Wray P."/>
            <person name="Ellington A."/>
            <person name="Matthews N."/>
            <person name="Ellwood M."/>
            <person name="Woodmansey R."/>
            <person name="Clark G."/>
            <person name="Cooper J."/>
            <person name="Cooper J."/>
            <person name="Tromans A."/>
            <person name="Grafham D."/>
            <person name="Skuce C."/>
            <person name="Pandian R."/>
            <person name="Andrews R."/>
            <person name="Harrison E."/>
            <person name="Kimberley A."/>
            <person name="Garnett J."/>
            <person name="Fosker N."/>
            <person name="Hall R."/>
            <person name="Garner P."/>
            <person name="Kelly D."/>
            <person name="Bird C."/>
            <person name="Palmer S."/>
            <person name="Gehring I."/>
            <person name="Berger A."/>
            <person name="Dooley C.M."/>
            <person name="Ersan-Urun Z."/>
            <person name="Eser C."/>
            <person name="Geiger H."/>
            <person name="Geisler M."/>
            <person name="Karotki L."/>
            <person name="Kirn A."/>
            <person name="Konantz J."/>
            <person name="Konantz M."/>
            <person name="Oberlander M."/>
            <person name="Rudolph-Geiger S."/>
            <person name="Teucke M."/>
            <person name="Lanz C."/>
            <person name="Raddatz G."/>
            <person name="Osoegawa K."/>
            <person name="Zhu B."/>
            <person name="Rapp A."/>
            <person name="Widaa S."/>
            <person name="Langford C."/>
            <person name="Yang F."/>
            <person name="Schuster S.C."/>
            <person name="Carter N.P."/>
            <person name="Harrow J."/>
            <person name="Ning Z."/>
            <person name="Herrero J."/>
            <person name="Searle S.M."/>
            <person name="Enright A."/>
            <person name="Geisler R."/>
            <person name="Plasterk R.H."/>
            <person name="Lee C."/>
            <person name="Westerfield M."/>
            <person name="de Jong P.J."/>
            <person name="Zon L.I."/>
            <person name="Postlethwait J.H."/>
            <person name="Nusslein-Volhard C."/>
            <person name="Hubbard T.J."/>
            <person name="Roest Crollius H."/>
            <person name="Rogers J."/>
            <person name="Stemple D.L."/>
        </authorList>
    </citation>
    <scope>NUCLEOTIDE SEQUENCE [LARGE SCALE GENOMIC DNA]</scope>
</reference>
<dbReference type="GeneID" id="541336"/>
<dbReference type="GO" id="GO:0003824">
    <property type="term" value="F:catalytic activity"/>
    <property type="evidence" value="ECO:0007669"/>
    <property type="project" value="InterPro"/>
</dbReference>
<reference evidence="4" key="4">
    <citation type="journal article" date="2016" name="BMC Genomics">
        <title>Gene evolution and gene expression after whole genome duplication in fish: the PhyloFish database.</title>
        <authorList>
            <person name="Pasquier J."/>
            <person name="Cabau C."/>
            <person name="Nguyen T."/>
            <person name="Jouanno E."/>
            <person name="Severac D."/>
            <person name="Braasch I."/>
            <person name="Journot L."/>
            <person name="Pontarotti P."/>
            <person name="Klopp C."/>
            <person name="Postlethwait J.H."/>
            <person name="Guiguen Y."/>
            <person name="Bobe J."/>
        </authorList>
    </citation>
    <scope>NUCLEOTIDE SEQUENCE</scope>
</reference>
<dbReference type="EMBL" id="BC091543">
    <property type="protein sequence ID" value="AAH91543.1"/>
    <property type="molecule type" value="mRNA"/>
</dbReference>
<evidence type="ECO:0000313" key="4">
    <source>
        <dbReference type="RefSeq" id="NP_001013483.1"/>
    </source>
</evidence>
<dbReference type="PhylomeDB" id="Q5BJC0"/>
<dbReference type="PANTHER" id="PTHR21521:SF0">
    <property type="entry name" value="AMUN, ISOFORM A"/>
    <property type="match status" value="1"/>
</dbReference>
<organism evidence="2">
    <name type="scientific">Danio rerio</name>
    <name type="common">Zebrafish</name>
    <name type="synonym">Brachydanio rerio</name>
    <dbReference type="NCBI Taxonomy" id="7955"/>
    <lineage>
        <taxon>Eukaryota</taxon>
        <taxon>Metazoa</taxon>
        <taxon>Chordata</taxon>
        <taxon>Craniata</taxon>
        <taxon>Vertebrata</taxon>
        <taxon>Euteleostomi</taxon>
        <taxon>Actinopterygii</taxon>
        <taxon>Neopterygii</taxon>
        <taxon>Teleostei</taxon>
        <taxon>Ostariophysi</taxon>
        <taxon>Cypriniformes</taxon>
        <taxon>Danionidae</taxon>
        <taxon>Danioninae</taxon>
        <taxon>Danio</taxon>
    </lineage>
</organism>
<evidence type="ECO:0007829" key="6">
    <source>
        <dbReference type="PeptideAtlas" id="Q5BJC0"/>
    </source>
</evidence>
<feature type="region of interest" description="Disordered" evidence="1">
    <location>
        <begin position="212"/>
        <end position="238"/>
    </location>
</feature>
<name>Q5BJC0_DANRE</name>
<keyword evidence="3" id="KW-1185">Reference proteome</keyword>
<evidence type="ECO:0000313" key="2">
    <source>
        <dbReference type="EMBL" id="AAH91543.1"/>
    </source>
</evidence>
<dbReference type="RefSeq" id="NP_001013483.1">
    <property type="nucleotide sequence ID" value="NM_001013465.1"/>
</dbReference>
<dbReference type="OrthoDB" id="8249012at2759"/>
<accession>Q5BJC0</accession>
<gene>
    <name evidence="2 4 5" type="ORF">zgc:112496</name>
</gene>
<evidence type="ECO:0000313" key="5">
    <source>
        <dbReference type="ZFIN" id="ZDB-GENE-050320-25"/>
    </source>
</evidence>
<dbReference type="ZFIN" id="ZDB-GENE-050320-25">
    <property type="gene designation" value="zgc:112496"/>
</dbReference>
<evidence type="ECO:0000313" key="3">
    <source>
        <dbReference type="Proteomes" id="UP000000437"/>
    </source>
</evidence>
<dbReference type="DNASU" id="541336"/>
<dbReference type="PANTHER" id="PTHR21521">
    <property type="entry name" value="AMUN, ISOFORM A"/>
    <property type="match status" value="1"/>
</dbReference>
<dbReference type="KEGG" id="dre:541336"/>
<feature type="compositionally biased region" description="Basic and acidic residues" evidence="1">
    <location>
        <begin position="220"/>
        <end position="231"/>
    </location>
</feature>
<reference evidence="2" key="1">
    <citation type="submission" date="2005-03" db="EMBL/GenBank/DDBJ databases">
        <authorList>
            <consortium name="NIH - Zebrafish Gene Collection (ZGC) project"/>
        </authorList>
    </citation>
    <scope>NUCLEOTIDE SEQUENCE [LARGE SCALE MRNA]</scope>
    <source>
        <tissue evidence="2">Liver</tissue>
    </source>
</reference>
<dbReference type="AlphaFoldDB" id="Q5BJC0"/>
<protein>
    <submittedName>
        <fullName evidence="4">Uncharacterized protein LOC541336</fullName>
    </submittedName>
    <submittedName>
        <fullName evidence="2">Zgc:112496</fullName>
    </submittedName>
</protein>
<dbReference type="GO" id="GO:0006281">
    <property type="term" value="P:DNA repair"/>
    <property type="evidence" value="ECO:0007669"/>
    <property type="project" value="InterPro"/>
</dbReference>
<dbReference type="AGR" id="ZFIN:ZDB-GENE-050320-25"/>
<reference evidence="4" key="5">
    <citation type="submission" date="2025-04" db="UniProtKB">
        <authorList>
            <consortium name="RefSeq"/>
        </authorList>
    </citation>
    <scope>IDENTIFICATION</scope>
</reference>
<sequence length="238" mass="26852">MSLFTCEDPAVWKAVHNKYWTVVEAKSAGKRKTSGKLLQLDKWFQEDLPAAITARPERFLTHAELVKIMEWKLTKGKFRPRLQQLIGSNNEEAVQSSSSKAFSLLPDVQAAIKELCKLKGVGSATASAVLVAGAPDKVAFMADEAVESIAELRPVEYTDKHYALYLQKMLWKTSELNKVDAQQDWTPHRVEQCLWTWTVANQIQPSLLQGVSLKDATNQKPEKRKTADEKPSKRKKTE</sequence>
<proteinExistence type="evidence at protein level"/>
<dbReference type="Proteomes" id="UP000000437">
    <property type="component" value="Chromosome 24"/>
</dbReference>
<dbReference type="SUPFAM" id="SSF48150">
    <property type="entry name" value="DNA-glycosylase"/>
    <property type="match status" value="1"/>
</dbReference>
<dbReference type="InterPro" id="IPR011257">
    <property type="entry name" value="DNA_glycosylase"/>
</dbReference>